<dbReference type="GO" id="GO:0004842">
    <property type="term" value="F:ubiquitin-protein transferase activity"/>
    <property type="evidence" value="ECO:0007669"/>
    <property type="project" value="InterPro"/>
</dbReference>
<reference evidence="9 10" key="1">
    <citation type="journal article" date="2018" name="MBio">
        <title>Comparative Genomics Reveals the Core Gene Toolbox for the Fungus-Insect Symbiosis.</title>
        <authorList>
            <person name="Wang Y."/>
            <person name="Stata M."/>
            <person name="Wang W."/>
            <person name="Stajich J.E."/>
            <person name="White M.M."/>
            <person name="Moncalvo J.M."/>
        </authorList>
    </citation>
    <scope>NUCLEOTIDE SEQUENCE [LARGE SCALE GENOMIC DNA]</scope>
    <source>
        <strain evidence="9 10">SC-DP-2</strain>
    </source>
</reference>
<proteinExistence type="predicted"/>
<dbReference type="STRING" id="133381.A0A2T9ZGT3"/>
<evidence type="ECO:0000256" key="6">
    <source>
        <dbReference type="ARBA" id="ARBA00022833"/>
    </source>
</evidence>
<accession>A0A2T9ZGT3</accession>
<keyword evidence="3" id="KW-0677">Repeat</keyword>
<dbReference type="GO" id="GO:0008270">
    <property type="term" value="F:zinc ion binding"/>
    <property type="evidence" value="ECO:0007669"/>
    <property type="project" value="UniProtKB-KW"/>
</dbReference>
<evidence type="ECO:0000256" key="2">
    <source>
        <dbReference type="ARBA" id="ARBA00022723"/>
    </source>
</evidence>
<comment type="caution">
    <text evidence="9">The sequence shown here is derived from an EMBL/GenBank/DDBJ whole genome shotgun (WGS) entry which is preliminary data.</text>
</comment>
<evidence type="ECO:0000259" key="8">
    <source>
        <dbReference type="PROSITE" id="PS51873"/>
    </source>
</evidence>
<organism evidence="9 10">
    <name type="scientific">Smittium megazygosporum</name>
    <dbReference type="NCBI Taxonomy" id="133381"/>
    <lineage>
        <taxon>Eukaryota</taxon>
        <taxon>Fungi</taxon>
        <taxon>Fungi incertae sedis</taxon>
        <taxon>Zoopagomycota</taxon>
        <taxon>Kickxellomycotina</taxon>
        <taxon>Harpellomycetes</taxon>
        <taxon>Harpellales</taxon>
        <taxon>Legeriomycetaceae</taxon>
        <taxon>Smittium</taxon>
    </lineage>
</organism>
<dbReference type="GO" id="GO:0016567">
    <property type="term" value="P:protein ubiquitination"/>
    <property type="evidence" value="ECO:0007669"/>
    <property type="project" value="InterPro"/>
</dbReference>
<keyword evidence="2" id="KW-0479">Metal-binding</keyword>
<name>A0A2T9ZGT3_9FUNG</name>
<dbReference type="EMBL" id="MBFS01000189">
    <property type="protein sequence ID" value="PVV03803.1"/>
    <property type="molecule type" value="Genomic_DNA"/>
</dbReference>
<keyword evidence="1" id="KW-0808">Transferase</keyword>
<keyword evidence="5" id="KW-0833">Ubl conjugation pathway</keyword>
<dbReference type="InterPro" id="IPR031127">
    <property type="entry name" value="E3_UB_ligase_RBR"/>
</dbReference>
<protein>
    <recommendedName>
        <fullName evidence="8">RING-type domain-containing protein</fullName>
    </recommendedName>
</protein>
<dbReference type="AlphaFoldDB" id="A0A2T9ZGT3"/>
<keyword evidence="6" id="KW-0862">Zinc</keyword>
<dbReference type="Proteomes" id="UP000245609">
    <property type="component" value="Unassembled WGS sequence"/>
</dbReference>
<feature type="domain" description="RING-type" evidence="8">
    <location>
        <begin position="371"/>
        <end position="596"/>
    </location>
</feature>
<dbReference type="PROSITE" id="PS51873">
    <property type="entry name" value="TRIAD"/>
    <property type="match status" value="1"/>
</dbReference>
<evidence type="ECO:0000313" key="9">
    <source>
        <dbReference type="EMBL" id="PVV03803.1"/>
    </source>
</evidence>
<evidence type="ECO:0000256" key="4">
    <source>
        <dbReference type="ARBA" id="ARBA00022771"/>
    </source>
</evidence>
<evidence type="ECO:0000256" key="1">
    <source>
        <dbReference type="ARBA" id="ARBA00022679"/>
    </source>
</evidence>
<dbReference type="InterPro" id="IPR044066">
    <property type="entry name" value="TRIAD_supradom"/>
</dbReference>
<feature type="compositionally biased region" description="Basic and acidic residues" evidence="7">
    <location>
        <begin position="1"/>
        <end position="20"/>
    </location>
</feature>
<keyword evidence="4" id="KW-0863">Zinc-finger</keyword>
<evidence type="ECO:0000256" key="7">
    <source>
        <dbReference type="SAM" id="MobiDB-lite"/>
    </source>
</evidence>
<feature type="compositionally biased region" description="Polar residues" evidence="7">
    <location>
        <begin position="224"/>
        <end position="236"/>
    </location>
</feature>
<evidence type="ECO:0000313" key="10">
    <source>
        <dbReference type="Proteomes" id="UP000245609"/>
    </source>
</evidence>
<dbReference type="OrthoDB" id="10009520at2759"/>
<dbReference type="SUPFAM" id="SSF57850">
    <property type="entry name" value="RING/U-box"/>
    <property type="match status" value="1"/>
</dbReference>
<evidence type="ECO:0000256" key="5">
    <source>
        <dbReference type="ARBA" id="ARBA00022786"/>
    </source>
</evidence>
<feature type="region of interest" description="Disordered" evidence="7">
    <location>
        <begin position="220"/>
        <end position="240"/>
    </location>
</feature>
<dbReference type="PANTHER" id="PTHR11685">
    <property type="entry name" value="RBR FAMILY RING FINGER AND IBR DOMAIN-CONTAINING"/>
    <property type="match status" value="1"/>
</dbReference>
<evidence type="ECO:0000256" key="3">
    <source>
        <dbReference type="ARBA" id="ARBA00022737"/>
    </source>
</evidence>
<sequence>MGEKNLAKAKVDSKTSEKVKASIKSTGNGGQKSDLVMENQPNINENLQTGLEIKNPLEGQLSYEKVHSDLLNKAGIDLTDEIALAVHYKSETHDQAEIVPIEVERKSSGKKQSSSKIESAIKGDDKIEIEMQNVQLPFKSNEENIEIIVREIENERQGIQDNCDSNDTLNESSIATNNIIRTVLEMTDLKNHKNEPESVGENVILEDSSVKRIENPLENIKGDTINNPNDANIGQSKSEETKNNIGQYKPLYEAKPGPNQRNVKAWKIKKELSQMMSSRDTKNNINTISTLGYSFGSTKAIWDYKTAVEAILSKIFDLSRCRAESLLFSHQWDVFAIIKSFEDIQGSSYNTEHCSIKGNPVNMENTTKDSDPSFCLKCKKSCSIQKGIACTDHPVKVFCKQCYYEHIIGNISDGNTFIKCIEEQCNQFICHCIIENVLSGRETNIFKEIIVEKIRTHLTGNSLFFYKHWNLASNGFVYETSLNKFEKNDQFGEKICFVCGELGHSVVSCEIARLWRNCEILIEKNGAQGLQEQTSIQKDIFSNKWLRYCTKCLFQISRSHSWDKTMCENCGNVFCWSCLDKDYPNHFEINKCTFPIIENEGSTLERVNKVDAIMKCYDENTQYLEEAKKTRALELDVCFPRSKNKFFNKVIRSKEEKFINLLNQVGEYEEFLAWVCVFKTFLLYKADLALENCVSEMKELCSAIKSALKNDINSNTSEIQKFYRDIFDLRNMYIKANTIIAHGYTNDRWRFRAL</sequence>
<feature type="region of interest" description="Disordered" evidence="7">
    <location>
        <begin position="1"/>
        <end position="36"/>
    </location>
</feature>
<gene>
    <name evidence="9" type="ORF">BB560_001715</name>
</gene>
<keyword evidence="10" id="KW-1185">Reference proteome</keyword>